<evidence type="ECO:0000313" key="1">
    <source>
        <dbReference type="EMBL" id="CAB3234129.1"/>
    </source>
</evidence>
<dbReference type="Proteomes" id="UP000494106">
    <property type="component" value="Unassembled WGS sequence"/>
</dbReference>
<organism evidence="1 4">
    <name type="scientific">Arctia plantaginis</name>
    <name type="common">Wood tiger moth</name>
    <name type="synonym">Phalaena plantaginis</name>
    <dbReference type="NCBI Taxonomy" id="874455"/>
    <lineage>
        <taxon>Eukaryota</taxon>
        <taxon>Metazoa</taxon>
        <taxon>Ecdysozoa</taxon>
        <taxon>Arthropoda</taxon>
        <taxon>Hexapoda</taxon>
        <taxon>Insecta</taxon>
        <taxon>Pterygota</taxon>
        <taxon>Neoptera</taxon>
        <taxon>Endopterygota</taxon>
        <taxon>Lepidoptera</taxon>
        <taxon>Glossata</taxon>
        <taxon>Ditrysia</taxon>
        <taxon>Noctuoidea</taxon>
        <taxon>Erebidae</taxon>
        <taxon>Arctiinae</taxon>
        <taxon>Arctia</taxon>
    </lineage>
</organism>
<dbReference type="Proteomes" id="UP000494256">
    <property type="component" value="Unassembled WGS sequence"/>
</dbReference>
<protein>
    <submittedName>
        <fullName evidence="1">Uncharacterized protein</fullName>
    </submittedName>
</protein>
<sequence>MDKLYGASYVLHGAASGVNDTHPGSQWGTQDVTHSGFLGEGTKPQGVNNLVGTDRGGCNKYDIAGAGLVKSLSRPGGEAGSAPAPHICALAESLLPYRLHSTRNEALSQPTH</sequence>
<comment type="caution">
    <text evidence="1">The sequence shown here is derived from an EMBL/GenBank/DDBJ whole genome shotgun (WGS) entry which is preliminary data.</text>
</comment>
<name>A0A8S0ZR01_ARCPL</name>
<dbReference type="AlphaFoldDB" id="A0A8S0ZR01"/>
<accession>A0A8S0ZR01</accession>
<evidence type="ECO:0000313" key="3">
    <source>
        <dbReference type="Proteomes" id="UP000494106"/>
    </source>
</evidence>
<reference evidence="3 4" key="1">
    <citation type="submission" date="2020-04" db="EMBL/GenBank/DDBJ databases">
        <authorList>
            <person name="Wallbank WR R."/>
            <person name="Pardo Diaz C."/>
            <person name="Kozak K."/>
            <person name="Martin S."/>
            <person name="Jiggins C."/>
            <person name="Moest M."/>
            <person name="Warren A I."/>
            <person name="Byers J.R.P. K."/>
            <person name="Montejo-Kovacevich G."/>
            <person name="Yen C E."/>
        </authorList>
    </citation>
    <scope>NUCLEOTIDE SEQUENCE [LARGE SCALE GENOMIC DNA]</scope>
</reference>
<gene>
    <name evidence="2" type="ORF">APLA_LOCUS14095</name>
    <name evidence="1" type="ORF">APLA_LOCUS6432</name>
</gene>
<evidence type="ECO:0000313" key="2">
    <source>
        <dbReference type="EMBL" id="CAB3253429.1"/>
    </source>
</evidence>
<proteinExistence type="predicted"/>
<keyword evidence="3" id="KW-1185">Reference proteome</keyword>
<dbReference type="EMBL" id="CADEBC010000561">
    <property type="protein sequence ID" value="CAB3253429.1"/>
    <property type="molecule type" value="Genomic_DNA"/>
</dbReference>
<evidence type="ECO:0000313" key="4">
    <source>
        <dbReference type="Proteomes" id="UP000494256"/>
    </source>
</evidence>
<dbReference type="OrthoDB" id="7477454at2759"/>
<dbReference type="EMBL" id="CADEBD010000294">
    <property type="protein sequence ID" value="CAB3234129.1"/>
    <property type="molecule type" value="Genomic_DNA"/>
</dbReference>